<proteinExistence type="predicted"/>
<gene>
    <name evidence="1" type="ORF">C1I60_12890</name>
</gene>
<protein>
    <submittedName>
        <fullName evidence="1">Uncharacterized protein</fullName>
    </submittedName>
</protein>
<evidence type="ECO:0000313" key="1">
    <source>
        <dbReference type="EMBL" id="TKH44221.1"/>
    </source>
</evidence>
<name>A0A4V5SQ52_9BACL</name>
<dbReference type="AlphaFoldDB" id="A0A4V5SQ52"/>
<accession>A0A4V5SQ52</accession>
<evidence type="ECO:0000313" key="2">
    <source>
        <dbReference type="Proteomes" id="UP000308114"/>
    </source>
</evidence>
<sequence length="134" mass="15328">MSNANINSVIQSLQQFSHAKLSPYPENVYGEVKGKILEYQVFDTISGDCLLLVLEIGGEIKTFVVSDIVGIELNDSFNHSEFRKFYFYRKNIAIVDSLSLLEQSKELGASYDKDEYLKLKNQETLTQRIELTNH</sequence>
<dbReference type="Proteomes" id="UP000308114">
    <property type="component" value="Unassembled WGS sequence"/>
</dbReference>
<dbReference type="RefSeq" id="WP_137062052.1">
    <property type="nucleotide sequence ID" value="NZ_PNXQ01000012.1"/>
</dbReference>
<dbReference type="EMBL" id="PNXQ01000012">
    <property type="protein sequence ID" value="TKH44221.1"/>
    <property type="molecule type" value="Genomic_DNA"/>
</dbReference>
<comment type="caution">
    <text evidence="1">The sequence shown here is derived from an EMBL/GenBank/DDBJ whole genome shotgun (WGS) entry which is preliminary data.</text>
</comment>
<reference evidence="1 2" key="1">
    <citation type="submission" date="2018-01" db="EMBL/GenBank/DDBJ databases">
        <title>Bacillales members from the olive rhizosphere are effective biological control agents against Verticillium dahliae.</title>
        <authorList>
            <person name="Gomez-Lama C."/>
            <person name="Legarda G."/>
            <person name="Ruano-Rosa D."/>
            <person name="Pizarro-Tobias P."/>
            <person name="Valverde-Corredor A."/>
            <person name="Niqui J.L."/>
            <person name="Trivino J.C."/>
            <person name="Roca A."/>
            <person name="Mercado-Blanco J."/>
        </authorList>
    </citation>
    <scope>NUCLEOTIDE SEQUENCE [LARGE SCALE GENOMIC DNA]</scope>
    <source>
        <strain evidence="1 2">PIC167</strain>
    </source>
</reference>
<organism evidence="1 2">
    <name type="scientific">Paenibacillus terrae</name>
    <dbReference type="NCBI Taxonomy" id="159743"/>
    <lineage>
        <taxon>Bacteria</taxon>
        <taxon>Bacillati</taxon>
        <taxon>Bacillota</taxon>
        <taxon>Bacilli</taxon>
        <taxon>Bacillales</taxon>
        <taxon>Paenibacillaceae</taxon>
        <taxon>Paenibacillus</taxon>
    </lineage>
</organism>